<evidence type="ECO:0000256" key="5">
    <source>
        <dbReference type="ARBA" id="ARBA00022741"/>
    </source>
</evidence>
<name>A0A318RG04_WILLI</name>
<evidence type="ECO:0000259" key="10">
    <source>
        <dbReference type="PROSITE" id="PS50860"/>
    </source>
</evidence>
<dbReference type="GO" id="GO:0000049">
    <property type="term" value="F:tRNA binding"/>
    <property type="evidence" value="ECO:0007669"/>
    <property type="project" value="UniProtKB-KW"/>
</dbReference>
<dbReference type="EC" id="6.1.1.7" evidence="2"/>
<dbReference type="PANTHER" id="PTHR11777">
    <property type="entry name" value="ALANYL-TRNA SYNTHETASE"/>
    <property type="match status" value="1"/>
</dbReference>
<dbReference type="InterPro" id="IPR018165">
    <property type="entry name" value="Ala-tRNA-synth_IIc_core"/>
</dbReference>
<dbReference type="SUPFAM" id="SSF55681">
    <property type="entry name" value="Class II aaRS and biotin synthetases"/>
    <property type="match status" value="1"/>
</dbReference>
<dbReference type="GO" id="GO:0002161">
    <property type="term" value="F:aminoacyl-tRNA deacylase activity"/>
    <property type="evidence" value="ECO:0007669"/>
    <property type="project" value="TreeGrafter"/>
</dbReference>
<evidence type="ECO:0000313" key="12">
    <source>
        <dbReference type="Proteomes" id="UP000247591"/>
    </source>
</evidence>
<evidence type="ECO:0000256" key="2">
    <source>
        <dbReference type="ARBA" id="ARBA00013168"/>
    </source>
</evidence>
<keyword evidence="12" id="KW-1185">Reference proteome</keyword>
<keyword evidence="6" id="KW-0067">ATP-binding</keyword>
<reference evidence="11 12" key="1">
    <citation type="submission" date="2018-06" db="EMBL/GenBank/DDBJ databases">
        <title>Genomic Encyclopedia of Type Strains, Phase IV (KMG-IV): sequencing the most valuable type-strain genomes for metagenomic binning, comparative biology and taxonomic classification.</title>
        <authorList>
            <person name="Goeker M."/>
        </authorList>
    </citation>
    <scope>NUCLEOTIDE SEQUENCE [LARGE SCALE GENOMIC DNA]</scope>
    <source>
        <strain evidence="11 12">DSM 45521</strain>
    </source>
</reference>
<dbReference type="PANTHER" id="PTHR11777:SF9">
    <property type="entry name" value="ALANINE--TRNA LIGASE, CYTOPLASMIC"/>
    <property type="match status" value="1"/>
</dbReference>
<evidence type="ECO:0000256" key="1">
    <source>
        <dbReference type="ARBA" id="ARBA00008226"/>
    </source>
</evidence>
<evidence type="ECO:0000313" key="11">
    <source>
        <dbReference type="EMBL" id="PYE14593.1"/>
    </source>
</evidence>
<keyword evidence="4" id="KW-0436">Ligase</keyword>
<dbReference type="PRINTS" id="PR00980">
    <property type="entry name" value="TRNASYNTHALA"/>
</dbReference>
<keyword evidence="8" id="KW-0648">Protein biosynthesis</keyword>
<keyword evidence="7" id="KW-0694">RNA-binding</keyword>
<gene>
    <name evidence="11" type="ORF">DFR67_11254</name>
</gene>
<dbReference type="InterPro" id="IPR045864">
    <property type="entry name" value="aa-tRNA-synth_II/BPL/LPL"/>
</dbReference>
<dbReference type="GO" id="GO:0005737">
    <property type="term" value="C:cytoplasm"/>
    <property type="evidence" value="ECO:0007669"/>
    <property type="project" value="InterPro"/>
</dbReference>
<dbReference type="InterPro" id="IPR002318">
    <property type="entry name" value="Ala-tRNA-lgiase_IIc"/>
</dbReference>
<comment type="caution">
    <text evidence="11">The sequence shown here is derived from an EMBL/GenBank/DDBJ whole genome shotgun (WGS) entry which is preliminary data.</text>
</comment>
<dbReference type="CDD" id="cd00673">
    <property type="entry name" value="AlaRS_core"/>
    <property type="match status" value="1"/>
</dbReference>
<keyword evidence="9 11" id="KW-0030">Aminoacyl-tRNA synthetase</keyword>
<accession>A0A318RG04</accession>
<keyword evidence="3" id="KW-0820">tRNA-binding</keyword>
<evidence type="ECO:0000256" key="4">
    <source>
        <dbReference type="ARBA" id="ARBA00022598"/>
    </source>
</evidence>
<dbReference type="Pfam" id="PF01411">
    <property type="entry name" value="tRNA-synt_2c"/>
    <property type="match status" value="1"/>
</dbReference>
<dbReference type="OrthoDB" id="9803884at2"/>
<dbReference type="GO" id="GO:0006419">
    <property type="term" value="P:alanyl-tRNA aminoacylation"/>
    <property type="evidence" value="ECO:0007669"/>
    <property type="project" value="InterPro"/>
</dbReference>
<feature type="domain" description="Alanyl-transfer RNA synthetases family profile" evidence="10">
    <location>
        <begin position="1"/>
        <end position="470"/>
    </location>
</feature>
<keyword evidence="5" id="KW-0547">Nucleotide-binding</keyword>
<dbReference type="PROSITE" id="PS50860">
    <property type="entry name" value="AA_TRNA_LIGASE_II_ALA"/>
    <property type="match status" value="1"/>
</dbReference>
<dbReference type="InterPro" id="IPR018162">
    <property type="entry name" value="Ala-tRNA-ligase_IIc_anticod-bd"/>
</dbReference>
<protein>
    <recommendedName>
        <fullName evidence="2">alanine--tRNA ligase</fullName>
        <ecNumber evidence="2">6.1.1.7</ecNumber>
    </recommendedName>
</protein>
<evidence type="ECO:0000256" key="8">
    <source>
        <dbReference type="ARBA" id="ARBA00022917"/>
    </source>
</evidence>
<dbReference type="EMBL" id="QJSP01000012">
    <property type="protein sequence ID" value="PYE14593.1"/>
    <property type="molecule type" value="Genomic_DNA"/>
</dbReference>
<dbReference type="SUPFAM" id="SSF101353">
    <property type="entry name" value="Putative anticodon-binding domain of alanyl-tRNA synthetase (AlaRS)"/>
    <property type="match status" value="1"/>
</dbReference>
<comment type="similarity">
    <text evidence="1">Belongs to the class-II aminoacyl-tRNA synthetase family.</text>
</comment>
<evidence type="ECO:0000256" key="9">
    <source>
        <dbReference type="ARBA" id="ARBA00023146"/>
    </source>
</evidence>
<dbReference type="InterPro" id="IPR018164">
    <property type="entry name" value="Ala-tRNA-synth_IIc_N"/>
</dbReference>
<evidence type="ECO:0000256" key="6">
    <source>
        <dbReference type="ARBA" id="ARBA00022840"/>
    </source>
</evidence>
<dbReference type="Gene3D" id="3.30.930.10">
    <property type="entry name" value="Bira Bifunctional Protein, Domain 2"/>
    <property type="match status" value="1"/>
</dbReference>
<dbReference type="RefSeq" id="WP_110471240.1">
    <property type="nucleotide sequence ID" value="NZ_QJSP01000012.1"/>
</dbReference>
<dbReference type="GO" id="GO:0004813">
    <property type="term" value="F:alanine-tRNA ligase activity"/>
    <property type="evidence" value="ECO:0007669"/>
    <property type="project" value="UniProtKB-EC"/>
</dbReference>
<dbReference type="InterPro" id="IPR050058">
    <property type="entry name" value="Ala-tRNA_ligase"/>
</dbReference>
<dbReference type="AlphaFoldDB" id="A0A318RG04"/>
<organism evidence="11 12">
    <name type="scientific">Williamsia limnetica</name>
    <dbReference type="NCBI Taxonomy" id="882452"/>
    <lineage>
        <taxon>Bacteria</taxon>
        <taxon>Bacillati</taxon>
        <taxon>Actinomycetota</taxon>
        <taxon>Actinomycetes</taxon>
        <taxon>Mycobacteriales</taxon>
        <taxon>Nocardiaceae</taxon>
        <taxon>Williamsia</taxon>
    </lineage>
</organism>
<proteinExistence type="inferred from homology"/>
<dbReference type="Proteomes" id="UP000247591">
    <property type="component" value="Unassembled WGS sequence"/>
</dbReference>
<evidence type="ECO:0000256" key="3">
    <source>
        <dbReference type="ARBA" id="ARBA00022555"/>
    </source>
</evidence>
<sequence length="470" mass="52286">MDANEIRSAYLSLMAERGHTVIPRAPLVPKDDPTTLFTGSGMQPLLKYLLGAEHPSGKRLADSQTCLRSQDIEEVGDNRHTTFFEMLGNWSLGDYFKSEQIPLFWHFLTEVVGLDPNRIYVTVFSGDPANGIPRDDESADIWTELFTKAGVSADRVVLLTEEHGNEVGNQGARIAYYSDKNWWSRSGGPDTMPVGDPGGPDSEVFYYFPQVEHDTAFGKYPHQNSDGGQYMEIGNSVFMQYAKTVEGFAELPKLNVDYGGGLERIAAASIDSPDVYRISLLWPIVQKIEELSGVGYDDNTVAMRVIADHIRGAVFLAVDGVVPSNKEQGYVMRRLVRRAIRFAHQLGVQDNLLTQLVPVVADLYTEAYPEVAERRETVIAVLEKEERSFRRTLGKGLRELKRLGKTGETVTGKDLFKLSDTFGFPVELSAEEAVTRGMPMTVNWRAEFDGEIEAQRARSQASTKLGATVD</sequence>
<evidence type="ECO:0000256" key="7">
    <source>
        <dbReference type="ARBA" id="ARBA00022884"/>
    </source>
</evidence>
<dbReference type="GO" id="GO:0005524">
    <property type="term" value="F:ATP binding"/>
    <property type="evidence" value="ECO:0007669"/>
    <property type="project" value="UniProtKB-KW"/>
</dbReference>